<dbReference type="SMART" id="SM00409">
    <property type="entry name" value="IG"/>
    <property type="match status" value="1"/>
</dbReference>
<feature type="signal peptide" evidence="5">
    <location>
        <begin position="1"/>
        <end position="17"/>
    </location>
</feature>
<dbReference type="GO" id="GO:0005576">
    <property type="term" value="C:extracellular region"/>
    <property type="evidence" value="ECO:0007669"/>
    <property type="project" value="UniProtKB-ARBA"/>
</dbReference>
<organism evidence="7 8">
    <name type="scientific">Pelusios castaneus</name>
    <name type="common">West African mud turtle</name>
    <dbReference type="NCBI Taxonomy" id="367368"/>
    <lineage>
        <taxon>Eukaryota</taxon>
        <taxon>Metazoa</taxon>
        <taxon>Chordata</taxon>
        <taxon>Craniata</taxon>
        <taxon>Vertebrata</taxon>
        <taxon>Euteleostomi</taxon>
        <taxon>Archelosauria</taxon>
        <taxon>Testudinata</taxon>
        <taxon>Testudines</taxon>
        <taxon>Pleurodira</taxon>
        <taxon>Pelomedusidae</taxon>
        <taxon>Pelusios</taxon>
    </lineage>
</organism>
<dbReference type="Ensembl" id="ENSPCET00000009104.1">
    <property type="protein sequence ID" value="ENSPCEP00000008791.1"/>
    <property type="gene ID" value="ENSPCEG00000007062.1"/>
</dbReference>
<reference evidence="7" key="1">
    <citation type="submission" date="2025-08" db="UniProtKB">
        <authorList>
            <consortium name="Ensembl"/>
        </authorList>
    </citation>
    <scope>IDENTIFICATION</scope>
</reference>
<evidence type="ECO:0000313" key="8">
    <source>
        <dbReference type="Proteomes" id="UP000694393"/>
    </source>
</evidence>
<feature type="compositionally biased region" description="Basic and acidic residues" evidence="4">
    <location>
        <begin position="156"/>
        <end position="172"/>
    </location>
</feature>
<evidence type="ECO:0000256" key="2">
    <source>
        <dbReference type="ARBA" id="ARBA00023130"/>
    </source>
</evidence>
<keyword evidence="2" id="KW-1064">Adaptive immunity</keyword>
<feature type="domain" description="Ig-like" evidence="6">
    <location>
        <begin position="33"/>
        <end position="134"/>
    </location>
</feature>
<proteinExistence type="predicted"/>
<dbReference type="AlphaFoldDB" id="A0A8C8VHW0"/>
<evidence type="ECO:0000256" key="1">
    <source>
        <dbReference type="ARBA" id="ARBA00022859"/>
    </source>
</evidence>
<feature type="chain" id="PRO_5034002979" description="Ig-like domain-containing protein" evidence="5">
    <location>
        <begin position="18"/>
        <end position="172"/>
    </location>
</feature>
<dbReference type="GO" id="GO:0002250">
    <property type="term" value="P:adaptive immune response"/>
    <property type="evidence" value="ECO:0007669"/>
    <property type="project" value="UniProtKB-KW"/>
</dbReference>
<dbReference type="PANTHER" id="PTHR23266">
    <property type="entry name" value="IMMUNOGLOBULIN HEAVY CHAIN"/>
    <property type="match status" value="1"/>
</dbReference>
<name>A0A8C8VHW0_9SAUR</name>
<dbReference type="InterPro" id="IPR003599">
    <property type="entry name" value="Ig_sub"/>
</dbReference>
<dbReference type="PROSITE" id="PS50835">
    <property type="entry name" value="IG_LIKE"/>
    <property type="match status" value="1"/>
</dbReference>
<keyword evidence="3" id="KW-1280">Immunoglobulin</keyword>
<dbReference type="GO" id="GO:0019814">
    <property type="term" value="C:immunoglobulin complex"/>
    <property type="evidence" value="ECO:0007669"/>
    <property type="project" value="UniProtKB-KW"/>
</dbReference>
<protein>
    <recommendedName>
        <fullName evidence="6">Ig-like domain-containing protein</fullName>
    </recommendedName>
</protein>
<dbReference type="InterPro" id="IPR013106">
    <property type="entry name" value="Ig_V-set"/>
</dbReference>
<dbReference type="InterPro" id="IPR007110">
    <property type="entry name" value="Ig-like_dom"/>
</dbReference>
<dbReference type="FunFam" id="2.60.40.10:FF:003074">
    <property type="entry name" value="Immunoglobulin heavy variable 11-1"/>
    <property type="match status" value="1"/>
</dbReference>
<evidence type="ECO:0000256" key="3">
    <source>
        <dbReference type="ARBA" id="ARBA00043265"/>
    </source>
</evidence>
<reference evidence="7" key="2">
    <citation type="submission" date="2025-09" db="UniProtKB">
        <authorList>
            <consortium name="Ensembl"/>
        </authorList>
    </citation>
    <scope>IDENTIFICATION</scope>
</reference>
<evidence type="ECO:0000256" key="4">
    <source>
        <dbReference type="SAM" id="MobiDB-lite"/>
    </source>
</evidence>
<dbReference type="InterPro" id="IPR036179">
    <property type="entry name" value="Ig-like_dom_sf"/>
</dbReference>
<evidence type="ECO:0000259" key="6">
    <source>
        <dbReference type="PROSITE" id="PS50835"/>
    </source>
</evidence>
<sequence length="172" mass="19255">MLFWLHLAFVLVTCVQSQIQLVGSGGGVTPPLGESIRLSCKCSGFTFGDYWMHWYRQAPGKGPEWVSAISYWAGTDKKYADSVKGRVTISRDNPNNLLFLQLSSLKVEDTAVYYCQRDTVTERESNHVQKHPLSGKGGWETNSGRRARHTALQSEKGNHNDSGMEKCPSEEK</sequence>
<feature type="region of interest" description="Disordered" evidence="4">
    <location>
        <begin position="124"/>
        <end position="172"/>
    </location>
</feature>
<dbReference type="Proteomes" id="UP000694393">
    <property type="component" value="Unplaced"/>
</dbReference>
<dbReference type="InterPro" id="IPR013783">
    <property type="entry name" value="Ig-like_fold"/>
</dbReference>
<keyword evidence="5" id="KW-0732">Signal</keyword>
<keyword evidence="1" id="KW-0391">Immunity</keyword>
<dbReference type="Pfam" id="PF07686">
    <property type="entry name" value="V-set"/>
    <property type="match status" value="1"/>
</dbReference>
<dbReference type="InterPro" id="IPR050199">
    <property type="entry name" value="IgHV"/>
</dbReference>
<accession>A0A8C8VHW0</accession>
<evidence type="ECO:0000256" key="5">
    <source>
        <dbReference type="SAM" id="SignalP"/>
    </source>
</evidence>
<dbReference type="SMART" id="SM00406">
    <property type="entry name" value="IGv"/>
    <property type="match status" value="1"/>
</dbReference>
<evidence type="ECO:0000313" key="7">
    <source>
        <dbReference type="Ensembl" id="ENSPCEP00000008791.1"/>
    </source>
</evidence>
<dbReference type="SUPFAM" id="SSF48726">
    <property type="entry name" value="Immunoglobulin"/>
    <property type="match status" value="1"/>
</dbReference>
<dbReference type="Gene3D" id="2.60.40.10">
    <property type="entry name" value="Immunoglobulins"/>
    <property type="match status" value="1"/>
</dbReference>
<keyword evidence="8" id="KW-1185">Reference proteome</keyword>